<reference evidence="1 2" key="1">
    <citation type="submission" date="2012-08" db="EMBL/GenBank/DDBJ databases">
        <title>Oryza genome evolution.</title>
        <authorList>
            <person name="Wing R.A."/>
        </authorList>
    </citation>
    <scope>NUCLEOTIDE SEQUENCE</scope>
</reference>
<reference evidence="2" key="2">
    <citation type="submission" date="2013-12" db="EMBL/GenBank/DDBJ databases">
        <authorList>
            <person name="Yu Y."/>
            <person name="Lee S."/>
            <person name="de Baynast K."/>
            <person name="Wissotski M."/>
            <person name="Liu L."/>
            <person name="Talag J."/>
            <person name="Goicoechea J."/>
            <person name="Angelova A."/>
            <person name="Jetty R."/>
            <person name="Kudrna D."/>
            <person name="Golser W."/>
            <person name="Rivera L."/>
            <person name="Zhang J."/>
            <person name="Wing R."/>
        </authorList>
    </citation>
    <scope>NUCLEOTIDE SEQUENCE</scope>
</reference>
<proteinExistence type="predicted"/>
<dbReference type="AlphaFoldDB" id="A0A0D9VJJ2"/>
<reference evidence="1" key="3">
    <citation type="submission" date="2015-04" db="UniProtKB">
        <authorList>
            <consortium name="EnsemblPlants"/>
        </authorList>
    </citation>
    <scope>IDENTIFICATION</scope>
</reference>
<dbReference type="Gramene" id="LPERR02G22800.1">
    <property type="protein sequence ID" value="LPERR02G22800.1"/>
    <property type="gene ID" value="LPERR02G22800"/>
</dbReference>
<organism evidence="1 2">
    <name type="scientific">Leersia perrieri</name>
    <dbReference type="NCBI Taxonomy" id="77586"/>
    <lineage>
        <taxon>Eukaryota</taxon>
        <taxon>Viridiplantae</taxon>
        <taxon>Streptophyta</taxon>
        <taxon>Embryophyta</taxon>
        <taxon>Tracheophyta</taxon>
        <taxon>Spermatophyta</taxon>
        <taxon>Magnoliopsida</taxon>
        <taxon>Liliopsida</taxon>
        <taxon>Poales</taxon>
        <taxon>Poaceae</taxon>
        <taxon>BOP clade</taxon>
        <taxon>Oryzoideae</taxon>
        <taxon>Oryzeae</taxon>
        <taxon>Oryzinae</taxon>
        <taxon>Leersia</taxon>
    </lineage>
</organism>
<dbReference type="HOGENOM" id="CLU_1344985_0_0_1"/>
<protein>
    <submittedName>
        <fullName evidence="1">Uncharacterized protein</fullName>
    </submittedName>
</protein>
<evidence type="ECO:0000313" key="2">
    <source>
        <dbReference type="Proteomes" id="UP000032180"/>
    </source>
</evidence>
<dbReference type="EnsemblPlants" id="LPERR02G22800.1">
    <property type="protein sequence ID" value="LPERR02G22800.1"/>
    <property type="gene ID" value="LPERR02G22800"/>
</dbReference>
<evidence type="ECO:0000313" key="1">
    <source>
        <dbReference type="EnsemblPlants" id="LPERR02G22800.1"/>
    </source>
</evidence>
<sequence length="204" mass="22184">MMKLIDTLLFLAFSPLRLHRLQFLSFSPTGKPHLSFSSTGGSGAAQDGRSKEASRLLPCSCTWSRAGLEAAAWYPRLLRPAVGEIEPRSPMSSSGHGNGALGAATLTTSALRRRQRRRRPCVVSVSAKTTTVRPPKIATMTLWPVTVGCLWATVAGSYESIHVKFWSTSWGILVARTSSILGRGSISCCLVDMLDARELIIHWS</sequence>
<accession>A0A0D9VJJ2</accession>
<dbReference type="Proteomes" id="UP000032180">
    <property type="component" value="Chromosome 2"/>
</dbReference>
<keyword evidence="2" id="KW-1185">Reference proteome</keyword>
<name>A0A0D9VJJ2_9ORYZ</name>